<keyword evidence="4" id="KW-1015">Disulfide bond</keyword>
<evidence type="ECO:0000256" key="1">
    <source>
        <dbReference type="ARBA" id="ARBA00010996"/>
    </source>
</evidence>
<dbReference type="InterPro" id="IPR036249">
    <property type="entry name" value="Thioredoxin-like_sf"/>
</dbReference>
<feature type="transmembrane region" description="Helical" evidence="5">
    <location>
        <begin position="110"/>
        <end position="131"/>
    </location>
</feature>
<dbReference type="OMA" id="AHMTSIN"/>
<keyword evidence="5" id="KW-0472">Membrane</keyword>
<dbReference type="PANTHER" id="PTHR12151">
    <property type="entry name" value="ELECTRON TRANSPORT PROTIN SCO1/SENC FAMILY MEMBER"/>
    <property type="match status" value="1"/>
</dbReference>
<evidence type="ECO:0000259" key="6">
    <source>
        <dbReference type="PROSITE" id="PS51352"/>
    </source>
</evidence>
<dbReference type="AlphaFoldDB" id="A0A0V1DEC6"/>
<comment type="caution">
    <text evidence="7">The sequence shown here is derived from an EMBL/GenBank/DDBJ whole genome shotgun (WGS) entry which is preliminary data.</text>
</comment>
<dbReference type="InterPro" id="IPR003782">
    <property type="entry name" value="SCO1/SenC"/>
</dbReference>
<accession>A0A0V1DEC6</accession>
<evidence type="ECO:0000313" key="7">
    <source>
        <dbReference type="EMBL" id="KRY59506.1"/>
    </source>
</evidence>
<dbReference type="EMBL" id="JYDI01000012">
    <property type="protein sequence ID" value="KRY59506.1"/>
    <property type="molecule type" value="Genomic_DNA"/>
</dbReference>
<evidence type="ECO:0000256" key="5">
    <source>
        <dbReference type="SAM" id="Phobius"/>
    </source>
</evidence>
<protein>
    <submittedName>
        <fullName evidence="7">Protein SCO1-like protein, mitochondrial</fullName>
    </submittedName>
</protein>
<dbReference type="GO" id="GO:0033617">
    <property type="term" value="P:mitochondrial respiratory chain complex IV assembly"/>
    <property type="evidence" value="ECO:0007669"/>
    <property type="project" value="TreeGrafter"/>
</dbReference>
<reference evidence="7 8" key="1">
    <citation type="submission" date="2015-01" db="EMBL/GenBank/DDBJ databases">
        <title>Evolution of Trichinella species and genotypes.</title>
        <authorList>
            <person name="Korhonen P.K."/>
            <person name="Edoardo P."/>
            <person name="Giuseppe L.R."/>
            <person name="Gasser R.B."/>
        </authorList>
    </citation>
    <scope>NUCLEOTIDE SEQUENCE [LARGE SCALE GENOMIC DNA]</scope>
    <source>
        <strain evidence="7">ISS120</strain>
    </source>
</reference>
<evidence type="ECO:0000256" key="3">
    <source>
        <dbReference type="PIRSR" id="PIRSR603782-1"/>
    </source>
</evidence>
<keyword evidence="3" id="KW-0479">Metal-binding</keyword>
<dbReference type="PROSITE" id="PS51352">
    <property type="entry name" value="THIOREDOXIN_2"/>
    <property type="match status" value="1"/>
</dbReference>
<name>A0A0V1DEC6_TRIBR</name>
<feature type="binding site" evidence="3">
    <location>
        <position position="277"/>
    </location>
    <ligand>
        <name>Cu cation</name>
        <dbReference type="ChEBI" id="CHEBI:23378"/>
    </ligand>
</feature>
<dbReference type="Pfam" id="PF02630">
    <property type="entry name" value="SCO1-SenC"/>
    <property type="match status" value="1"/>
</dbReference>
<feature type="domain" description="Thioredoxin" evidence="6">
    <location>
        <begin position="133"/>
        <end position="312"/>
    </location>
</feature>
<evidence type="ECO:0000313" key="8">
    <source>
        <dbReference type="Proteomes" id="UP000054653"/>
    </source>
</evidence>
<dbReference type="Proteomes" id="UP000054653">
    <property type="component" value="Unassembled WGS sequence"/>
</dbReference>
<gene>
    <name evidence="7" type="primary">Sco2</name>
    <name evidence="7" type="ORF">T03_1991</name>
</gene>
<evidence type="ECO:0000256" key="4">
    <source>
        <dbReference type="PIRSR" id="PIRSR603782-2"/>
    </source>
</evidence>
<keyword evidence="5" id="KW-0812">Transmembrane</keyword>
<keyword evidence="2 3" id="KW-0186">Copper</keyword>
<dbReference type="GO" id="GO:0005739">
    <property type="term" value="C:mitochondrion"/>
    <property type="evidence" value="ECO:0007669"/>
    <property type="project" value="GOC"/>
</dbReference>
<feature type="binding site" evidence="3">
    <location>
        <position position="190"/>
    </location>
    <ligand>
        <name>Cu cation</name>
        <dbReference type="ChEBI" id="CHEBI:23378"/>
    </ligand>
</feature>
<keyword evidence="8" id="KW-1185">Reference proteome</keyword>
<comment type="similarity">
    <text evidence="1">Belongs to the SCO1/2 family.</text>
</comment>
<dbReference type="PANTHER" id="PTHR12151:SF5">
    <property type="entry name" value="AT19154P"/>
    <property type="match status" value="1"/>
</dbReference>
<dbReference type="Gene3D" id="3.40.30.10">
    <property type="entry name" value="Glutaredoxin"/>
    <property type="match status" value="1"/>
</dbReference>
<keyword evidence="5" id="KW-1133">Transmembrane helix</keyword>
<dbReference type="SUPFAM" id="SSF52833">
    <property type="entry name" value="Thioredoxin-like"/>
    <property type="match status" value="1"/>
</dbReference>
<feature type="binding site" evidence="3">
    <location>
        <position position="186"/>
    </location>
    <ligand>
        <name>Cu cation</name>
        <dbReference type="ChEBI" id="CHEBI:23378"/>
    </ligand>
</feature>
<dbReference type="CDD" id="cd02968">
    <property type="entry name" value="SCO"/>
    <property type="match status" value="1"/>
</dbReference>
<dbReference type="OrthoDB" id="270009at2759"/>
<evidence type="ECO:0000256" key="2">
    <source>
        <dbReference type="ARBA" id="ARBA00023008"/>
    </source>
</evidence>
<organism evidence="7 8">
    <name type="scientific">Trichinella britovi</name>
    <name type="common">Parasitic roundworm</name>
    <dbReference type="NCBI Taxonomy" id="45882"/>
    <lineage>
        <taxon>Eukaryota</taxon>
        <taxon>Metazoa</taxon>
        <taxon>Ecdysozoa</taxon>
        <taxon>Nematoda</taxon>
        <taxon>Enoplea</taxon>
        <taxon>Dorylaimia</taxon>
        <taxon>Trichinellida</taxon>
        <taxon>Trichinellidae</taxon>
        <taxon>Trichinella</taxon>
    </lineage>
</organism>
<sequence>MMQKLPDFEIARKAWMNEQLGFFVHMTSTNSSSGEKIKISTIEFQIESLQASVKLNVKITYGNLSVSVPAKITAHAAVFVKPRTCILCQVCEFSEMKRNLGPRTLMKGPISWTNFIMSMTVGGILLVYLFYLKKEKDKLINLEKKRIIGKSLIGGSWELVNHYGQPVKSEDFKGQWLLIYFGFTHCPDVCPDEIEKMCKIISILDKDKEFAIVKPLFVSVDPERDDPAAVKSYVEEFSPKLLGLTGSEEQVNKICKAFRVYRSQGPRDQDDDYIVDHTIIMYLINPDGAFVDYYGQSRNAEEIANAIRAKIIIYESQLKLRGK</sequence>
<dbReference type="FunFam" id="3.40.30.10:FF:000013">
    <property type="entry name" value="Blast:Protein SCO1 homolog, mitochondrial"/>
    <property type="match status" value="1"/>
</dbReference>
<proteinExistence type="inferred from homology"/>
<dbReference type="STRING" id="45882.A0A0V1DEC6"/>
<feature type="disulfide bond" description="Redox-active" evidence="4">
    <location>
        <begin position="186"/>
        <end position="190"/>
    </location>
</feature>
<dbReference type="GO" id="GO:0046872">
    <property type="term" value="F:metal ion binding"/>
    <property type="evidence" value="ECO:0007669"/>
    <property type="project" value="UniProtKB-KW"/>
</dbReference>
<dbReference type="InterPro" id="IPR013766">
    <property type="entry name" value="Thioredoxin_domain"/>
</dbReference>